<reference evidence="1 2" key="1">
    <citation type="submission" date="2015-03" db="EMBL/GenBank/DDBJ databases">
        <title>Genomics and transcriptomics of the oil-accumulating basidiomycete yeast T. oleaginosus allow insights into substrate utilization and the diverse evolutionary trajectories of mating systems in fungi.</title>
        <authorList>
            <consortium name="DOE Joint Genome Institute"/>
            <person name="Kourist R."/>
            <person name="Kracht O."/>
            <person name="Bracharz F."/>
            <person name="Lipzen A."/>
            <person name="Nolan M."/>
            <person name="Ohm R."/>
            <person name="Grigoriev I."/>
            <person name="Sun S."/>
            <person name="Heitman J."/>
            <person name="Bruck T."/>
            <person name="Nowrousian M."/>
        </authorList>
    </citation>
    <scope>NUCLEOTIDE SEQUENCE [LARGE SCALE GENOMIC DNA]</scope>
    <source>
        <strain evidence="1 2">IBC0246</strain>
    </source>
</reference>
<protein>
    <submittedName>
        <fullName evidence="1">Uncharacterized protein</fullName>
    </submittedName>
</protein>
<dbReference type="RefSeq" id="XP_018276614.1">
    <property type="nucleotide sequence ID" value="XM_018419663.1"/>
</dbReference>
<proteinExistence type="predicted"/>
<keyword evidence="2" id="KW-1185">Reference proteome</keyword>
<dbReference type="Proteomes" id="UP000053611">
    <property type="component" value="Unassembled WGS sequence"/>
</dbReference>
<dbReference type="AlphaFoldDB" id="A0A0J0XGD3"/>
<evidence type="ECO:0000313" key="2">
    <source>
        <dbReference type="Proteomes" id="UP000053611"/>
    </source>
</evidence>
<name>A0A0J0XGD3_9TREE</name>
<accession>A0A0J0XGD3</accession>
<evidence type="ECO:0000313" key="1">
    <source>
        <dbReference type="EMBL" id="KLT40123.1"/>
    </source>
</evidence>
<dbReference type="EMBL" id="KQ087241">
    <property type="protein sequence ID" value="KLT40123.1"/>
    <property type="molecule type" value="Genomic_DNA"/>
</dbReference>
<organism evidence="1 2">
    <name type="scientific">Cutaneotrichosporon oleaginosum</name>
    <dbReference type="NCBI Taxonomy" id="879819"/>
    <lineage>
        <taxon>Eukaryota</taxon>
        <taxon>Fungi</taxon>
        <taxon>Dikarya</taxon>
        <taxon>Basidiomycota</taxon>
        <taxon>Agaricomycotina</taxon>
        <taxon>Tremellomycetes</taxon>
        <taxon>Trichosporonales</taxon>
        <taxon>Trichosporonaceae</taxon>
        <taxon>Cutaneotrichosporon</taxon>
    </lineage>
</organism>
<sequence>MSDPRLLRRCSCFARAARALCTRFRAMSVDWAPDHCVPLKIPVPSRSAINLSCSQLIHTSFFNSRFTSHTSASSPSRRATVNTRSREAICCICKSMSSSTVSPSGISRLCPSTSGSGQSLRCWARAVANDVMW</sequence>
<gene>
    <name evidence="1" type="ORF">CC85DRAFT_162936</name>
</gene>
<dbReference type="GeneID" id="28980266"/>